<comment type="caution">
    <text evidence="2">The sequence shown here is derived from an EMBL/GenBank/DDBJ whole genome shotgun (WGS) entry which is preliminary data.</text>
</comment>
<gene>
    <name evidence="2" type="ORF">HNR73_005656</name>
</gene>
<feature type="compositionally biased region" description="Gly residues" evidence="1">
    <location>
        <begin position="301"/>
        <end position="328"/>
    </location>
</feature>
<feature type="region of interest" description="Disordered" evidence="1">
    <location>
        <begin position="192"/>
        <end position="226"/>
    </location>
</feature>
<dbReference type="SUPFAM" id="SSF140453">
    <property type="entry name" value="EsxAB dimer-like"/>
    <property type="match status" value="1"/>
</dbReference>
<evidence type="ECO:0000256" key="1">
    <source>
        <dbReference type="SAM" id="MobiDB-lite"/>
    </source>
</evidence>
<dbReference type="RefSeq" id="WP_184790583.1">
    <property type="nucleotide sequence ID" value="NZ_BONT01000054.1"/>
</dbReference>
<feature type="compositionally biased region" description="Polar residues" evidence="1">
    <location>
        <begin position="151"/>
        <end position="162"/>
    </location>
</feature>
<dbReference type="AlphaFoldDB" id="A0A841FVL9"/>
<dbReference type="EMBL" id="JACHGT010000013">
    <property type="protein sequence ID" value="MBB6037778.1"/>
    <property type="molecule type" value="Genomic_DNA"/>
</dbReference>
<dbReference type="Gene3D" id="1.10.287.1060">
    <property type="entry name" value="ESAT-6-like"/>
    <property type="match status" value="1"/>
</dbReference>
<proteinExistence type="predicted"/>
<feature type="region of interest" description="Disordered" evidence="1">
    <location>
        <begin position="301"/>
        <end position="338"/>
    </location>
</feature>
<feature type="region of interest" description="Disordered" evidence="1">
    <location>
        <begin position="136"/>
        <end position="173"/>
    </location>
</feature>
<feature type="compositionally biased region" description="Gly residues" evidence="1">
    <location>
        <begin position="192"/>
        <end position="204"/>
    </location>
</feature>
<evidence type="ECO:0000313" key="2">
    <source>
        <dbReference type="EMBL" id="MBB6037778.1"/>
    </source>
</evidence>
<dbReference type="Proteomes" id="UP000548476">
    <property type="component" value="Unassembled WGS sequence"/>
</dbReference>
<organism evidence="2 3">
    <name type="scientific">Phytomonospora endophytica</name>
    <dbReference type="NCBI Taxonomy" id="714109"/>
    <lineage>
        <taxon>Bacteria</taxon>
        <taxon>Bacillati</taxon>
        <taxon>Actinomycetota</taxon>
        <taxon>Actinomycetes</taxon>
        <taxon>Micromonosporales</taxon>
        <taxon>Micromonosporaceae</taxon>
        <taxon>Phytomonospora</taxon>
    </lineage>
</organism>
<name>A0A841FVL9_9ACTN</name>
<keyword evidence="3" id="KW-1185">Reference proteome</keyword>
<sequence>MYGFEQASSIWMSVQPSGPATSAQSNWMAAAAEARQLADELIKNVQTLLSYWKGPAATEFSKSMQTLAGFAADLSADMTNMAKGLSQMAASAEAARAKAMVIIATHQHPKMRAIGAAKLNALMGTTGGQYNSAKSQYWQEPTQPPEKLPHKNSNSGETTPQGLDNPGTIPSKREMKDDFDLLDIIKPIADGLGFGDTDGPGGGDGDLDGFDPGPLPNGSLPPDDPSYNPVPIPDTNLEEPDPIGGGGAGMNPVGGSTGLAGATPAVPTTGLATNGGGMAPVGGGVGPMAGVMGGGGFAPRSGGGAPKTAGVGGGGGLFGPPMMGGGAQRRGEEEESGVHTWLTEDEMAWDGDAAPGAVTGRD</sequence>
<reference evidence="2 3" key="1">
    <citation type="submission" date="2020-08" db="EMBL/GenBank/DDBJ databases">
        <title>Genomic Encyclopedia of Type Strains, Phase IV (KMG-IV): sequencing the most valuable type-strain genomes for metagenomic binning, comparative biology and taxonomic classification.</title>
        <authorList>
            <person name="Goeker M."/>
        </authorList>
    </citation>
    <scope>NUCLEOTIDE SEQUENCE [LARGE SCALE GENOMIC DNA]</scope>
    <source>
        <strain evidence="2 3">YIM 65646</strain>
    </source>
</reference>
<evidence type="ECO:0000313" key="3">
    <source>
        <dbReference type="Proteomes" id="UP000548476"/>
    </source>
</evidence>
<accession>A0A841FVL9</accession>
<protein>
    <submittedName>
        <fullName evidence="2">Uncharacterized protein YukE</fullName>
    </submittedName>
</protein>
<dbReference type="InterPro" id="IPR036689">
    <property type="entry name" value="ESAT-6-like_sf"/>
</dbReference>